<dbReference type="InterPro" id="IPR033949">
    <property type="entry name" value="CobQ_GATase1"/>
</dbReference>
<comment type="catalytic activity">
    <reaction evidence="2">
        <text>L-glutamine + H2O = L-glutamate + NH4(+)</text>
        <dbReference type="Rhea" id="RHEA:15889"/>
        <dbReference type="ChEBI" id="CHEBI:15377"/>
        <dbReference type="ChEBI" id="CHEBI:28938"/>
        <dbReference type="ChEBI" id="CHEBI:29985"/>
        <dbReference type="ChEBI" id="CHEBI:58359"/>
        <dbReference type="EC" id="3.5.1.2"/>
    </reaction>
</comment>
<feature type="binding site" evidence="2">
    <location>
        <position position="126"/>
    </location>
    <ligand>
        <name>substrate</name>
    </ligand>
</feature>
<dbReference type="PANTHER" id="PTHR21343:SF9">
    <property type="entry name" value="LIPID II ISOGLUTAMINYL SYNTHASE (GLUTAMINE-HYDROLYZING) SUBUNIT GATD"/>
    <property type="match status" value="1"/>
</dbReference>
<feature type="active site" description="Nucleophile" evidence="2">
    <location>
        <position position="92"/>
    </location>
</feature>
<organism evidence="4 5">
    <name type="scientific">Buchananella hordeovulneris</name>
    <dbReference type="NCBI Taxonomy" id="52770"/>
    <lineage>
        <taxon>Bacteria</taxon>
        <taxon>Bacillati</taxon>
        <taxon>Actinomycetota</taxon>
        <taxon>Actinomycetes</taxon>
        <taxon>Actinomycetales</taxon>
        <taxon>Actinomycetaceae</taxon>
        <taxon>Buchananella</taxon>
    </lineage>
</organism>
<accession>A0A1Q5PUP0</accession>
<dbReference type="GO" id="GO:0071555">
    <property type="term" value="P:cell wall organization"/>
    <property type="evidence" value="ECO:0007669"/>
    <property type="project" value="UniProtKB-KW"/>
</dbReference>
<proteinExistence type="inferred from homology"/>
<dbReference type="PROSITE" id="PS51274">
    <property type="entry name" value="GATASE_COBBQ"/>
    <property type="match status" value="1"/>
</dbReference>
<keyword evidence="5" id="KW-1185">Reference proteome</keyword>
<comment type="catalytic activity">
    <reaction evidence="2">
        <text>beta-D-GlcNAc-(1-&gt;4)-Mur2Ac(oyl-L-Ala-gamma-D-Glu-L-Lys-D-Ala-D-Ala)-di-trans,octa-cis-undecaprenyl diphosphate + L-glutamine + ATP + H2O = beta-D-GlcNAc-(1-&gt;4)-Mur2Ac(oyl-L-Ala-D-isoglutaminyl-L-Lys-D-Ala-D-Ala)-di-trans,octa-cis-undecaprenyl diphosphate + L-glutamate + ADP + phosphate + H(+)</text>
        <dbReference type="Rhea" id="RHEA:57928"/>
        <dbReference type="ChEBI" id="CHEBI:15377"/>
        <dbReference type="ChEBI" id="CHEBI:15378"/>
        <dbReference type="ChEBI" id="CHEBI:29985"/>
        <dbReference type="ChEBI" id="CHEBI:30616"/>
        <dbReference type="ChEBI" id="CHEBI:43474"/>
        <dbReference type="ChEBI" id="CHEBI:58359"/>
        <dbReference type="ChEBI" id="CHEBI:60033"/>
        <dbReference type="ChEBI" id="CHEBI:62233"/>
        <dbReference type="ChEBI" id="CHEBI:456216"/>
        <dbReference type="EC" id="6.3.5.13"/>
    </reaction>
</comment>
<protein>
    <recommendedName>
        <fullName evidence="2">Lipid II isoglutaminyl synthase (glutamine-hydrolyzing) subunit GatD</fullName>
        <ecNumber evidence="2">6.3.5.13</ecNumber>
    </recommendedName>
    <alternativeName>
        <fullName evidence="2">Lipid II isoglutaminyl synthase glutaminase subunit</fullName>
        <ecNumber evidence="2">3.5.1.2</ecNumber>
    </alternativeName>
</protein>
<dbReference type="SUPFAM" id="SSF52317">
    <property type="entry name" value="Class I glutamine amidotransferase-like"/>
    <property type="match status" value="1"/>
</dbReference>
<dbReference type="Gene3D" id="3.40.50.880">
    <property type="match status" value="1"/>
</dbReference>
<keyword evidence="1 2" id="KW-0315">Glutamine amidotransferase</keyword>
<feature type="domain" description="CobB/CobQ-like glutamine amidotransferase" evidence="3">
    <location>
        <begin position="6"/>
        <end position="230"/>
    </location>
</feature>
<dbReference type="GO" id="GO:0016740">
    <property type="term" value="F:transferase activity"/>
    <property type="evidence" value="ECO:0007669"/>
    <property type="project" value="UniProtKB-KW"/>
</dbReference>
<dbReference type="AlphaFoldDB" id="A0A1Q5PUP0"/>
<dbReference type="GO" id="GO:0009252">
    <property type="term" value="P:peptidoglycan biosynthetic process"/>
    <property type="evidence" value="ECO:0007669"/>
    <property type="project" value="UniProtKB-UniRule"/>
</dbReference>
<dbReference type="GO" id="GO:0008360">
    <property type="term" value="P:regulation of cell shape"/>
    <property type="evidence" value="ECO:0007669"/>
    <property type="project" value="UniProtKB-KW"/>
</dbReference>
<dbReference type="GO" id="GO:0004359">
    <property type="term" value="F:glutaminase activity"/>
    <property type="evidence" value="ECO:0007669"/>
    <property type="project" value="UniProtKB-UniRule"/>
</dbReference>
<dbReference type="GO" id="GO:0009236">
    <property type="term" value="P:cobalamin biosynthetic process"/>
    <property type="evidence" value="ECO:0007669"/>
    <property type="project" value="InterPro"/>
</dbReference>
<comment type="subunit">
    <text evidence="2">Forms a heterodimer with MurT.</text>
</comment>
<dbReference type="InterPro" id="IPR011698">
    <property type="entry name" value="GATase_3"/>
</dbReference>
<dbReference type="STRING" id="52770.BSZ40_08620"/>
<dbReference type="PANTHER" id="PTHR21343">
    <property type="entry name" value="DETHIOBIOTIN SYNTHETASE"/>
    <property type="match status" value="1"/>
</dbReference>
<dbReference type="InterPro" id="IPR029062">
    <property type="entry name" value="Class_I_gatase-like"/>
</dbReference>
<reference evidence="5" key="1">
    <citation type="submission" date="2016-12" db="EMBL/GenBank/DDBJ databases">
        <authorList>
            <person name="Meng X."/>
        </authorList>
    </citation>
    <scope>NUCLEOTIDE SEQUENCE [LARGE SCALE GENOMIC DNA]</scope>
    <source>
        <strain evidence="5">DSM 20732</strain>
    </source>
</reference>
<keyword evidence="2" id="KW-0573">Peptidoglycan synthesis</keyword>
<keyword evidence="2" id="KW-0961">Cell wall biogenesis/degradation</keyword>
<comment type="caution">
    <text evidence="4">The sequence shown here is derived from an EMBL/GenBank/DDBJ whole genome shotgun (WGS) entry which is preliminary data.</text>
</comment>
<dbReference type="CDD" id="cd01750">
    <property type="entry name" value="GATase1_CobQ"/>
    <property type="match status" value="1"/>
</dbReference>
<keyword evidence="4" id="KW-0808">Transferase</keyword>
<evidence type="ECO:0000313" key="5">
    <source>
        <dbReference type="Proteomes" id="UP000185612"/>
    </source>
</evidence>
<keyword evidence="2" id="KW-0133">Cell shape</keyword>
<dbReference type="Proteomes" id="UP000185612">
    <property type="component" value="Unassembled WGS sequence"/>
</dbReference>
<dbReference type="EMBL" id="MQVS01000009">
    <property type="protein sequence ID" value="OKL51145.1"/>
    <property type="molecule type" value="Genomic_DNA"/>
</dbReference>
<dbReference type="EC" id="6.3.5.13" evidence="2"/>
<evidence type="ECO:0000256" key="2">
    <source>
        <dbReference type="HAMAP-Rule" id="MF_02213"/>
    </source>
</evidence>
<comment type="function">
    <text evidence="2">The lipid II isoglutaminyl synthase complex catalyzes the formation of alpha-D-isoglutamine in the cell wall lipid II stem peptide. The GatD subunit catalyzes the hydrolysis of glutamine to glutamate and ammonia. The resulting ammonia molecule is channeled to the active site of MurT.</text>
</comment>
<feature type="active site" evidence="2">
    <location>
        <position position="223"/>
    </location>
</feature>
<sequence>MNKLAIGLILPDVLGTYGDSGNAVVLRERARRRGIDAEIVTVHLGQAVPDSLDIYTLGGGEDIAQSLGAAHLRADGGLGRAVERGAPLLAICAGLQVLGEWFIDAEDAQVPGCGILDVRTRPRGSRMIGELVLAPSAAAEQWGLTSPITGFENHGGLTELGEGVAPLGEVCAGYGNGLSAAGHGGAAGGSATGRGGAAGGRGEAAGSLVDGAVHGSVIATYAHGPVLARNPQLADALLARALGVHVDALEPLEIAGIADLRAERLAAVGLSPGVE</sequence>
<dbReference type="Pfam" id="PF07685">
    <property type="entry name" value="GATase_3"/>
    <property type="match status" value="1"/>
</dbReference>
<dbReference type="EC" id="3.5.1.2" evidence="2"/>
<keyword evidence="2" id="KW-0378">Hydrolase</keyword>
<evidence type="ECO:0000313" key="4">
    <source>
        <dbReference type="EMBL" id="OKL51145.1"/>
    </source>
</evidence>
<evidence type="ECO:0000259" key="3">
    <source>
        <dbReference type="Pfam" id="PF07685"/>
    </source>
</evidence>
<comment type="pathway">
    <text evidence="2">Cell wall biogenesis; peptidoglycan biosynthesis.</text>
</comment>
<name>A0A1Q5PUP0_9ACTO</name>
<dbReference type="InterPro" id="IPR043702">
    <property type="entry name" value="Lipid_II_synth_GatD"/>
</dbReference>
<comment type="similarity">
    <text evidence="2">Belongs to the CobB/CobQ family. GatD subfamily.</text>
</comment>
<dbReference type="HAMAP" id="MF_02213">
    <property type="entry name" value="Lipid_II_synth_GatD"/>
    <property type="match status" value="1"/>
</dbReference>
<dbReference type="UniPathway" id="UPA00219"/>
<dbReference type="RefSeq" id="WP_073825314.1">
    <property type="nucleotide sequence ID" value="NZ_MQVS01000009.1"/>
</dbReference>
<gene>
    <name evidence="2" type="primary">gatD</name>
    <name evidence="4" type="ORF">BSZ40_08620</name>
</gene>
<dbReference type="GO" id="GO:0140282">
    <property type="term" value="F:carbon-nitrogen ligase activity on lipid II"/>
    <property type="evidence" value="ECO:0007669"/>
    <property type="project" value="UniProtKB-UniRule"/>
</dbReference>
<dbReference type="OrthoDB" id="9782045at2"/>
<keyword evidence="2" id="KW-0436">Ligase</keyword>
<evidence type="ECO:0000256" key="1">
    <source>
        <dbReference type="ARBA" id="ARBA00022962"/>
    </source>
</evidence>
<dbReference type="InParanoid" id="A0A1Q5PUP0"/>